<sequence length="121" mass="13348">MICHALSMPRASRASSGLPPQSQRAIRQLGEDLRTARKRRRIPQKLMAERMLVSVQTLQRLEAGDPTVGLAALASALFVLGMTARLESLVAPETDRVGTSEEIGRLPHSIHTPRRDDPLDF</sequence>
<feature type="compositionally biased region" description="Basic and acidic residues" evidence="1">
    <location>
        <begin position="93"/>
        <end position="105"/>
    </location>
</feature>
<feature type="domain" description="HTH cro/C1-type" evidence="2">
    <location>
        <begin position="33"/>
        <end position="64"/>
    </location>
</feature>
<name>A0A9J9HGM7_RHIWR</name>
<evidence type="ECO:0000259" key="2">
    <source>
        <dbReference type="PROSITE" id="PS50943"/>
    </source>
</evidence>
<reference evidence="3 4" key="1">
    <citation type="journal article" date="2010" name="J. Bacteriol.">
        <title>Genome sequence of the dioxin-mineralizing bacterium Sphingomonas wittichii RW1.</title>
        <authorList>
            <person name="Miller T.R."/>
            <person name="Delcher A.L."/>
            <person name="Salzberg S.L."/>
            <person name="Saunders E."/>
            <person name="Detter J.C."/>
            <person name="Halden R.U."/>
        </authorList>
    </citation>
    <scope>NUCLEOTIDE SEQUENCE [LARGE SCALE GENOMIC DNA]</scope>
    <source>
        <strain evidence="4">DSM 6014 / CCUG 31198 / JCM 15750 / NBRC 105917 / EY 4224 / RW1</strain>
    </source>
</reference>
<evidence type="ECO:0000256" key="1">
    <source>
        <dbReference type="SAM" id="MobiDB-lite"/>
    </source>
</evidence>
<dbReference type="PROSITE" id="PS50943">
    <property type="entry name" value="HTH_CROC1"/>
    <property type="match status" value="1"/>
</dbReference>
<dbReference type="InterPro" id="IPR001387">
    <property type="entry name" value="Cro/C1-type_HTH"/>
</dbReference>
<keyword evidence="3" id="KW-0614">Plasmid</keyword>
<feature type="region of interest" description="Disordered" evidence="1">
    <location>
        <begin position="93"/>
        <end position="121"/>
    </location>
</feature>
<proteinExistence type="predicted"/>
<dbReference type="CDD" id="cd00093">
    <property type="entry name" value="HTH_XRE"/>
    <property type="match status" value="1"/>
</dbReference>
<dbReference type="GO" id="GO:0003677">
    <property type="term" value="F:DNA binding"/>
    <property type="evidence" value="ECO:0007669"/>
    <property type="project" value="InterPro"/>
</dbReference>
<geneLocation type="plasmid" evidence="3 4">
    <name>pSWIT01</name>
</geneLocation>
<protein>
    <recommendedName>
        <fullName evidence="2">HTH cro/C1-type domain-containing protein</fullName>
    </recommendedName>
</protein>
<evidence type="ECO:0000313" key="3">
    <source>
        <dbReference type="EMBL" id="ABQ71326.1"/>
    </source>
</evidence>
<dbReference type="KEGG" id="swi:Swit_5217"/>
<organism evidence="3 4">
    <name type="scientific">Rhizorhabdus wittichii (strain DSM 6014 / CCUG 31198 / JCM 15750 / NBRC 105917 / EY 4224 / RW1)</name>
    <name type="common">Sphingomonas wittichii</name>
    <dbReference type="NCBI Taxonomy" id="392499"/>
    <lineage>
        <taxon>Bacteria</taxon>
        <taxon>Pseudomonadati</taxon>
        <taxon>Pseudomonadota</taxon>
        <taxon>Alphaproteobacteria</taxon>
        <taxon>Sphingomonadales</taxon>
        <taxon>Sphingomonadaceae</taxon>
        <taxon>Rhizorhabdus</taxon>
    </lineage>
</organism>
<dbReference type="AlphaFoldDB" id="A0A9J9HGM7"/>
<dbReference type="Proteomes" id="UP000001989">
    <property type="component" value="Plasmid pSWIT01"/>
</dbReference>
<dbReference type="SUPFAM" id="SSF47413">
    <property type="entry name" value="lambda repressor-like DNA-binding domains"/>
    <property type="match status" value="1"/>
</dbReference>
<dbReference type="EMBL" id="CP000700">
    <property type="protein sequence ID" value="ABQ71326.1"/>
    <property type="molecule type" value="Genomic_DNA"/>
</dbReference>
<dbReference type="Pfam" id="PF13560">
    <property type="entry name" value="HTH_31"/>
    <property type="match status" value="1"/>
</dbReference>
<dbReference type="Gene3D" id="1.10.260.40">
    <property type="entry name" value="lambda repressor-like DNA-binding domains"/>
    <property type="match status" value="1"/>
</dbReference>
<keyword evidence="4" id="KW-1185">Reference proteome</keyword>
<dbReference type="InterPro" id="IPR010982">
    <property type="entry name" value="Lambda_DNA-bd_dom_sf"/>
</dbReference>
<evidence type="ECO:0000313" key="4">
    <source>
        <dbReference type="Proteomes" id="UP000001989"/>
    </source>
</evidence>
<accession>A0A9J9HGM7</accession>
<gene>
    <name evidence="3" type="ordered locus">Swit_5217</name>
</gene>